<keyword evidence="9" id="KW-0449">Lipoprotein</keyword>
<evidence type="ECO:0000313" key="12">
    <source>
        <dbReference type="WBParaSite" id="SMUV_0000509001-mRNA-1"/>
    </source>
</evidence>
<dbReference type="GO" id="GO:0005109">
    <property type="term" value="F:frizzled binding"/>
    <property type="evidence" value="ECO:0007669"/>
    <property type="project" value="TreeGrafter"/>
</dbReference>
<comment type="subcellular location">
    <subcellularLocation>
        <location evidence="1 10">Secreted</location>
        <location evidence="1 10">Extracellular space</location>
        <location evidence="1 10">Extracellular matrix</location>
    </subcellularLocation>
</comment>
<dbReference type="Proteomes" id="UP000046393">
    <property type="component" value="Unplaced"/>
</dbReference>
<dbReference type="InterPro" id="IPR005817">
    <property type="entry name" value="Wnt"/>
</dbReference>
<dbReference type="InterPro" id="IPR043158">
    <property type="entry name" value="Wnt_C"/>
</dbReference>
<dbReference type="GO" id="GO:0045165">
    <property type="term" value="P:cell fate commitment"/>
    <property type="evidence" value="ECO:0007669"/>
    <property type="project" value="TreeGrafter"/>
</dbReference>
<sequence length="295" mass="33650">MGARLAYSECQFQFRHRRWNCTMINPETYEVFGEAILKKGTQEAAFVHAITAAGVAYQLTADCSKGLINRCGCDQTAHMSNNDQRRYVFSGCSDNVRYGTFSSREFVDAGERGKHRLNNVQRAMNLHNNNAGREVGLTVYILYQNMEEKCKCHGMSGSCNIRTCYRKMPSFRKVGAILKEKFDGATEVKVELKESKPIITRRDLQFKKHTKADLVYSDPSPDFCEPDSKRGVLGTHGRRCNTSSLFPDECSQLCCNRGYKTFMRRVQKECRCKFVYCCHVDCEICNSTVSEEICN</sequence>
<organism evidence="11 12">
    <name type="scientific">Syphacia muris</name>
    <dbReference type="NCBI Taxonomy" id="451379"/>
    <lineage>
        <taxon>Eukaryota</taxon>
        <taxon>Metazoa</taxon>
        <taxon>Ecdysozoa</taxon>
        <taxon>Nematoda</taxon>
        <taxon>Chromadorea</taxon>
        <taxon>Rhabditida</taxon>
        <taxon>Spirurina</taxon>
        <taxon>Oxyuridomorpha</taxon>
        <taxon>Oxyuroidea</taxon>
        <taxon>Oxyuridae</taxon>
        <taxon>Syphacia</taxon>
    </lineage>
</organism>
<dbReference type="GO" id="GO:0005615">
    <property type="term" value="C:extracellular space"/>
    <property type="evidence" value="ECO:0007669"/>
    <property type="project" value="TreeGrafter"/>
</dbReference>
<accession>A0A0N5AKR0</accession>
<dbReference type="GO" id="GO:0030182">
    <property type="term" value="P:neuron differentiation"/>
    <property type="evidence" value="ECO:0007669"/>
    <property type="project" value="TreeGrafter"/>
</dbReference>
<evidence type="ECO:0000256" key="7">
    <source>
        <dbReference type="ARBA" id="ARBA00023157"/>
    </source>
</evidence>
<dbReference type="AlphaFoldDB" id="A0A0N5AKR0"/>
<dbReference type="STRING" id="451379.A0A0N5AKR0"/>
<dbReference type="InterPro" id="IPR018161">
    <property type="entry name" value="Wnt_CS"/>
</dbReference>
<dbReference type="PANTHER" id="PTHR12027:SF101">
    <property type="entry name" value="PROTEIN WNT-4"/>
    <property type="match status" value="1"/>
</dbReference>
<keyword evidence="5" id="KW-0272">Extracellular matrix</keyword>
<dbReference type="Gene3D" id="3.30.2460.20">
    <property type="match status" value="1"/>
</dbReference>
<name>A0A0N5AKR0_9BILA</name>
<evidence type="ECO:0000256" key="5">
    <source>
        <dbReference type="ARBA" id="ARBA00022530"/>
    </source>
</evidence>
<keyword evidence="4" id="KW-0964">Secreted</keyword>
<evidence type="ECO:0000256" key="9">
    <source>
        <dbReference type="ARBA" id="ARBA00023288"/>
    </source>
</evidence>
<keyword evidence="6 10" id="KW-0879">Wnt signaling pathway</keyword>
<keyword evidence="8" id="KW-0325">Glycoprotein</keyword>
<dbReference type="GO" id="GO:0060070">
    <property type="term" value="P:canonical Wnt signaling pathway"/>
    <property type="evidence" value="ECO:0007669"/>
    <property type="project" value="TreeGrafter"/>
</dbReference>
<proteinExistence type="inferred from homology"/>
<keyword evidence="11" id="KW-1185">Reference proteome</keyword>
<dbReference type="Pfam" id="PF00110">
    <property type="entry name" value="wnt"/>
    <property type="match status" value="1"/>
</dbReference>
<keyword evidence="7" id="KW-1015">Disulfide bond</keyword>
<dbReference type="PROSITE" id="PS00246">
    <property type="entry name" value="WNT1"/>
    <property type="match status" value="1"/>
</dbReference>
<evidence type="ECO:0000256" key="6">
    <source>
        <dbReference type="ARBA" id="ARBA00022687"/>
    </source>
</evidence>
<dbReference type="GO" id="GO:0005125">
    <property type="term" value="F:cytokine activity"/>
    <property type="evidence" value="ECO:0007669"/>
    <property type="project" value="TreeGrafter"/>
</dbReference>
<evidence type="ECO:0000256" key="4">
    <source>
        <dbReference type="ARBA" id="ARBA00022525"/>
    </source>
</evidence>
<comment type="similarity">
    <text evidence="2 10">Belongs to the Wnt family.</text>
</comment>
<dbReference type="WBParaSite" id="SMUV_0000509001-mRNA-1">
    <property type="protein sequence ID" value="SMUV_0000509001-mRNA-1"/>
    <property type="gene ID" value="SMUV_0000509001"/>
</dbReference>
<dbReference type="PANTHER" id="PTHR12027">
    <property type="entry name" value="WNT RELATED"/>
    <property type="match status" value="1"/>
</dbReference>
<protein>
    <recommendedName>
        <fullName evidence="10">Protein Wnt</fullName>
    </recommendedName>
</protein>
<evidence type="ECO:0000256" key="3">
    <source>
        <dbReference type="ARBA" id="ARBA00022473"/>
    </source>
</evidence>
<evidence type="ECO:0000256" key="10">
    <source>
        <dbReference type="RuleBase" id="RU003500"/>
    </source>
</evidence>
<evidence type="ECO:0000313" key="11">
    <source>
        <dbReference type="Proteomes" id="UP000046393"/>
    </source>
</evidence>
<evidence type="ECO:0000256" key="1">
    <source>
        <dbReference type="ARBA" id="ARBA00004498"/>
    </source>
</evidence>
<dbReference type="SMART" id="SM00097">
    <property type="entry name" value="WNT1"/>
    <property type="match status" value="1"/>
</dbReference>
<dbReference type="PRINTS" id="PR01349">
    <property type="entry name" value="WNTPROTEIN"/>
</dbReference>
<evidence type="ECO:0000256" key="8">
    <source>
        <dbReference type="ARBA" id="ARBA00023180"/>
    </source>
</evidence>
<reference evidence="12" key="1">
    <citation type="submission" date="2017-02" db="UniProtKB">
        <authorList>
            <consortium name="WormBaseParasite"/>
        </authorList>
    </citation>
    <scope>IDENTIFICATION</scope>
</reference>
<comment type="function">
    <text evidence="10">Ligand for members of the frizzled family of seven transmembrane receptors.</text>
</comment>
<evidence type="ECO:0000256" key="2">
    <source>
        <dbReference type="ARBA" id="ARBA00005683"/>
    </source>
</evidence>
<keyword evidence="3 10" id="KW-0217">Developmental protein</keyword>